<dbReference type="OrthoDB" id="6023725at2"/>
<evidence type="ECO:0000313" key="1">
    <source>
        <dbReference type="EMBL" id="SEK55947.1"/>
    </source>
</evidence>
<accession>A0A1H7I294</accession>
<keyword evidence="2" id="KW-1185">Reference proteome</keyword>
<gene>
    <name evidence="1" type="ORF">SAMN04488505_101432</name>
</gene>
<dbReference type="EMBL" id="FOBB01000001">
    <property type="protein sequence ID" value="SEK55947.1"/>
    <property type="molecule type" value="Genomic_DNA"/>
</dbReference>
<proteinExistence type="predicted"/>
<reference evidence="1 2" key="1">
    <citation type="submission" date="2016-10" db="EMBL/GenBank/DDBJ databases">
        <authorList>
            <person name="de Groot N.N."/>
        </authorList>
    </citation>
    <scope>NUCLEOTIDE SEQUENCE [LARGE SCALE GENOMIC DNA]</scope>
    <source>
        <strain evidence="1 2">DSM 21039</strain>
    </source>
</reference>
<dbReference type="AlphaFoldDB" id="A0A1H7I294"/>
<dbReference type="Proteomes" id="UP000198984">
    <property type="component" value="Unassembled WGS sequence"/>
</dbReference>
<protein>
    <submittedName>
        <fullName evidence="1">Uncharacterized protein</fullName>
    </submittedName>
</protein>
<sequence>MTRSVSIFTILTLAFFASFGQTKKDSLYVFVGEKIEVSQFHPKVDSDHVLMDRAFKAKYKVIQNIYGNYKSDTIQFDAYDHYGEPAFSKYKYVLLFVSAYSGKLYHEKYQFFDVYKTKNGRWASSYKVGDYEHSYNKNTPVKPELIGFENEVSYNIKGRSKEDIEYLFPSPYFKIAGNKAIVVFGNYAEQLFELKKTGILKARGIFD</sequence>
<name>A0A1H7I294_9BACT</name>
<evidence type="ECO:0000313" key="2">
    <source>
        <dbReference type="Proteomes" id="UP000198984"/>
    </source>
</evidence>
<organism evidence="1 2">
    <name type="scientific">Chitinophaga rupis</name>
    <dbReference type="NCBI Taxonomy" id="573321"/>
    <lineage>
        <taxon>Bacteria</taxon>
        <taxon>Pseudomonadati</taxon>
        <taxon>Bacteroidota</taxon>
        <taxon>Chitinophagia</taxon>
        <taxon>Chitinophagales</taxon>
        <taxon>Chitinophagaceae</taxon>
        <taxon>Chitinophaga</taxon>
    </lineage>
</organism>